<dbReference type="AlphaFoldDB" id="J3M5M7"/>
<organism evidence="2">
    <name type="scientific">Oryza brachyantha</name>
    <name type="common">malo sina</name>
    <dbReference type="NCBI Taxonomy" id="4533"/>
    <lineage>
        <taxon>Eukaryota</taxon>
        <taxon>Viridiplantae</taxon>
        <taxon>Streptophyta</taxon>
        <taxon>Embryophyta</taxon>
        <taxon>Tracheophyta</taxon>
        <taxon>Spermatophyta</taxon>
        <taxon>Magnoliopsida</taxon>
        <taxon>Liliopsida</taxon>
        <taxon>Poales</taxon>
        <taxon>Poaceae</taxon>
        <taxon>BOP clade</taxon>
        <taxon>Oryzoideae</taxon>
        <taxon>Oryzeae</taxon>
        <taxon>Oryzinae</taxon>
        <taxon>Oryza</taxon>
    </lineage>
</organism>
<dbReference type="PANTHER" id="PTHR47711">
    <property type="entry name" value="PROTEIN PLASTID TRANSCRIPTIONALLY ACTIVE 16, CHLOROPLASTIC"/>
    <property type="match status" value="1"/>
</dbReference>
<name>J3M5M7_ORYBR</name>
<feature type="region of interest" description="Disordered" evidence="1">
    <location>
        <begin position="469"/>
        <end position="505"/>
    </location>
</feature>
<feature type="region of interest" description="Disordered" evidence="1">
    <location>
        <begin position="361"/>
        <end position="421"/>
    </location>
</feature>
<evidence type="ECO:0000256" key="1">
    <source>
        <dbReference type="SAM" id="MobiDB-lite"/>
    </source>
</evidence>
<reference evidence="2" key="2">
    <citation type="submission" date="2013-04" db="UniProtKB">
        <authorList>
            <consortium name="EnsemblPlants"/>
        </authorList>
    </citation>
    <scope>IDENTIFICATION</scope>
</reference>
<dbReference type="HOGENOM" id="CLU_043457_0_0_1"/>
<evidence type="ECO:0000313" key="2">
    <source>
        <dbReference type="EnsemblPlants" id="OB05G19010.1"/>
    </source>
</evidence>
<dbReference type="GO" id="GO:0098572">
    <property type="term" value="C:stromal side of plastid thylakoid membrane"/>
    <property type="evidence" value="ECO:0007669"/>
    <property type="project" value="EnsemblPlants"/>
</dbReference>
<dbReference type="GO" id="GO:0007623">
    <property type="term" value="P:circadian rhythm"/>
    <property type="evidence" value="ECO:0007669"/>
    <property type="project" value="EnsemblPlants"/>
</dbReference>
<dbReference type="GO" id="GO:0042644">
    <property type="term" value="C:chloroplast nucleoid"/>
    <property type="evidence" value="ECO:0007669"/>
    <property type="project" value="EnsemblPlants"/>
</dbReference>
<feature type="region of interest" description="Disordered" evidence="1">
    <location>
        <begin position="41"/>
        <end position="65"/>
    </location>
</feature>
<proteinExistence type="predicted"/>
<dbReference type="PANTHER" id="PTHR47711:SF2">
    <property type="entry name" value="PROTEIN PLASTID TRANSCRIPTIONALLY ACTIVE 16, CHLOROPLASTIC"/>
    <property type="match status" value="1"/>
</dbReference>
<dbReference type="STRING" id="4533.J3M5M7"/>
<dbReference type="OMA" id="MASPYRL"/>
<evidence type="ECO:0000313" key="3">
    <source>
        <dbReference type="Proteomes" id="UP000006038"/>
    </source>
</evidence>
<dbReference type="eggNOG" id="KOG1203">
    <property type="taxonomic scope" value="Eukaryota"/>
</dbReference>
<sequence>MASPHRLPGRFPQSEHANAIIPRATHLHGFLIPRCPCPPPVRPPDTPAMPPALTSNPPSFRPLSTPLTRRRAAATFLCRVGAGRPSKDTGADDEPKKRPFFADFGKLSDGKSLIPAFPPAAAGSLFAGGRGRKDPQTVFVAGATGQELARLAAAYRLISPTEARRLNAVKSGFDDPEAIAKSIGPATKVVVTVSAAEKGPDGGVITTDEALRVVQAADLAGVVHVIVVYDQGAGGTSGESTYNVLDGFTSFFSNLFSRVQSLPLNEFLGKVVETDVRYTLIKTSLTDDYSPESSYGLVLAKEGASSTTSSTETGKVSKLQIAGLVADVFSNVAVAENKVVQVSTSSSVTSKPIEEAFSAIPEDSRRKEYQEAVAKAQAAEEEARVSQRANEAEEDTSKVKAEGKKTSSDEAAASAAREAQASLENLLSRAKGFSTDFSWEKLSTQLAGAATGDSDEEEPKAQIATVRGQAKAKKLAPQRAVVKPAAQKTRPPTPKQPETKPEVRPVFGGLFKQETIFVDED</sequence>
<dbReference type="Proteomes" id="UP000006038">
    <property type="component" value="Chromosome 5"/>
</dbReference>
<protein>
    <recommendedName>
        <fullName evidence="4">NAD(P)-binding domain-containing protein</fullName>
    </recommendedName>
</protein>
<reference evidence="2" key="1">
    <citation type="journal article" date="2013" name="Nat. Commun.">
        <title>Whole-genome sequencing of Oryza brachyantha reveals mechanisms underlying Oryza genome evolution.</title>
        <authorList>
            <person name="Chen J."/>
            <person name="Huang Q."/>
            <person name="Gao D."/>
            <person name="Wang J."/>
            <person name="Lang Y."/>
            <person name="Liu T."/>
            <person name="Li B."/>
            <person name="Bai Z."/>
            <person name="Luis Goicoechea J."/>
            <person name="Liang C."/>
            <person name="Chen C."/>
            <person name="Zhang W."/>
            <person name="Sun S."/>
            <person name="Liao Y."/>
            <person name="Zhang X."/>
            <person name="Yang L."/>
            <person name="Song C."/>
            <person name="Wang M."/>
            <person name="Shi J."/>
            <person name="Liu G."/>
            <person name="Liu J."/>
            <person name="Zhou H."/>
            <person name="Zhou W."/>
            <person name="Yu Q."/>
            <person name="An N."/>
            <person name="Chen Y."/>
            <person name="Cai Q."/>
            <person name="Wang B."/>
            <person name="Liu B."/>
            <person name="Min J."/>
            <person name="Huang Y."/>
            <person name="Wu H."/>
            <person name="Li Z."/>
            <person name="Zhang Y."/>
            <person name="Yin Y."/>
            <person name="Song W."/>
            <person name="Jiang J."/>
            <person name="Jackson S.A."/>
            <person name="Wing R.A."/>
            <person name="Wang J."/>
            <person name="Chen M."/>
        </authorList>
    </citation>
    <scope>NUCLEOTIDE SEQUENCE [LARGE SCALE GENOMIC DNA]</scope>
    <source>
        <strain evidence="2">cv. IRGC 101232</strain>
    </source>
</reference>
<keyword evidence="3" id="KW-1185">Reference proteome</keyword>
<feature type="compositionally biased region" description="Low complexity" evidence="1">
    <location>
        <begin position="409"/>
        <end position="421"/>
    </location>
</feature>
<evidence type="ECO:0008006" key="4">
    <source>
        <dbReference type="Google" id="ProtNLM"/>
    </source>
</evidence>
<dbReference type="Gramene" id="OB05G19010.1">
    <property type="protein sequence ID" value="OB05G19010.1"/>
    <property type="gene ID" value="OB05G19010"/>
</dbReference>
<dbReference type="GO" id="GO:0009535">
    <property type="term" value="C:chloroplast thylakoid membrane"/>
    <property type="evidence" value="ECO:0007669"/>
    <property type="project" value="EnsemblPlants"/>
</dbReference>
<accession>J3M5M7</accession>
<feature type="compositionally biased region" description="Basic and acidic residues" evidence="1">
    <location>
        <begin position="395"/>
        <end position="408"/>
    </location>
</feature>
<feature type="compositionally biased region" description="Pro residues" evidence="1">
    <location>
        <begin position="41"/>
        <end position="50"/>
    </location>
</feature>
<dbReference type="EnsemblPlants" id="OB05G19010.1">
    <property type="protein sequence ID" value="OB05G19010.1"/>
    <property type="gene ID" value="OB05G19010"/>
</dbReference>